<reference evidence="14 15" key="1">
    <citation type="submission" date="2018-09" db="EMBL/GenBank/DDBJ databases">
        <title>Paenibacillus aracenensis nov. sp. isolated from a cave in southern Spain.</title>
        <authorList>
            <person name="Jurado V."/>
            <person name="Gutierrez-Patricio S."/>
            <person name="Gonzalez-Pimentel J.L."/>
            <person name="Miller A.Z."/>
            <person name="Laiz L."/>
            <person name="Saiz-Jimenez C."/>
        </authorList>
    </citation>
    <scope>NUCLEOTIDE SEQUENCE [LARGE SCALE GENOMIC DNA]</scope>
    <source>
        <strain evidence="14 15">JCM 19203</strain>
    </source>
</reference>
<evidence type="ECO:0000256" key="3">
    <source>
        <dbReference type="ARBA" id="ARBA00022475"/>
    </source>
</evidence>
<organism evidence="14 15">
    <name type="scientific">Paenibacillus pinisoli</name>
    <dbReference type="NCBI Taxonomy" id="1276110"/>
    <lineage>
        <taxon>Bacteria</taxon>
        <taxon>Bacillati</taxon>
        <taxon>Bacillota</taxon>
        <taxon>Bacilli</taxon>
        <taxon>Bacillales</taxon>
        <taxon>Paenibacillaceae</taxon>
        <taxon>Paenibacillus</taxon>
    </lineage>
</organism>
<keyword evidence="4 12" id="KW-0812">Transmembrane</keyword>
<dbReference type="AlphaFoldDB" id="A0A3A6PBX2"/>
<feature type="transmembrane region" description="Helical" evidence="12">
    <location>
        <begin position="72"/>
        <end position="92"/>
    </location>
</feature>
<comment type="caution">
    <text evidence="14">The sequence shown here is derived from an EMBL/GenBank/DDBJ whole genome shotgun (WGS) entry which is preliminary data.</text>
</comment>
<evidence type="ECO:0000313" key="14">
    <source>
        <dbReference type="EMBL" id="RJX37370.1"/>
    </source>
</evidence>
<dbReference type="PRINTS" id="PR00701">
    <property type="entry name" value="60KDINNERMP"/>
</dbReference>
<dbReference type="HAMAP" id="MF_01811">
    <property type="entry name" value="YidC_type2"/>
    <property type="match status" value="1"/>
</dbReference>
<keyword evidence="7 12" id="KW-1133">Transmembrane helix</keyword>
<evidence type="ECO:0000256" key="12">
    <source>
        <dbReference type="HAMAP-Rule" id="MF_01811"/>
    </source>
</evidence>
<evidence type="ECO:0000256" key="2">
    <source>
        <dbReference type="ARBA" id="ARBA00022448"/>
    </source>
</evidence>
<feature type="transmembrane region" description="Helical" evidence="12">
    <location>
        <begin position="147"/>
        <end position="168"/>
    </location>
</feature>
<feature type="transmembrane region" description="Helical" evidence="12">
    <location>
        <begin position="218"/>
        <end position="236"/>
    </location>
</feature>
<comment type="similarity">
    <text evidence="12">Belongs to the OXA1/ALB3/YidC family. Type 2 subfamily.</text>
</comment>
<evidence type="ECO:0000256" key="1">
    <source>
        <dbReference type="ARBA" id="ARBA00004651"/>
    </source>
</evidence>
<evidence type="ECO:0000256" key="7">
    <source>
        <dbReference type="ARBA" id="ARBA00022989"/>
    </source>
</evidence>
<evidence type="ECO:0000313" key="15">
    <source>
        <dbReference type="Proteomes" id="UP000267798"/>
    </source>
</evidence>
<sequence length="284" mass="31268">MSNRTFISASRNNGIKKYILALAVLALLVILPGCGSATGTINEDTPGVFNHYIIYPLSELISGIAGALGDNYGLAIMAITIIIRVALFPLMLRQYKSQQAMKTKMAALQPELKALEAKYKDKKDQDALVKKQQETMELYKKHNVNPLAMGCLPLLIQLPILTGLYSAIRLTPEMSTHSFLWFKLGTPDLWLPLIAAFIYFLQFKVSQRGADNSANKQLAFMGYLSPILMGVFALWAPAAISLYWVTGGLFMIGQSFLLAKLYPAVKLPEIAPEPPQAKTRKSGA</sequence>
<dbReference type="CDD" id="cd20070">
    <property type="entry name" value="5TM_YidC_Alb3"/>
    <property type="match status" value="1"/>
</dbReference>
<keyword evidence="3 12" id="KW-1003">Cell membrane</keyword>
<evidence type="ECO:0000256" key="9">
    <source>
        <dbReference type="ARBA" id="ARBA00023139"/>
    </source>
</evidence>
<proteinExistence type="inferred from homology"/>
<dbReference type="PANTHER" id="PTHR12428:SF65">
    <property type="entry name" value="CYTOCHROME C OXIDASE ASSEMBLY PROTEIN COX18, MITOCHONDRIAL"/>
    <property type="match status" value="1"/>
</dbReference>
<keyword evidence="8 12" id="KW-0472">Membrane</keyword>
<name>A0A3A6PBX2_9BACL</name>
<evidence type="ECO:0000256" key="8">
    <source>
        <dbReference type="ARBA" id="ARBA00023136"/>
    </source>
</evidence>
<dbReference type="GO" id="GO:0015031">
    <property type="term" value="P:protein transport"/>
    <property type="evidence" value="ECO:0007669"/>
    <property type="project" value="UniProtKB-KW"/>
</dbReference>
<comment type="subcellular location">
    <subcellularLocation>
        <location evidence="1 12">Cell membrane</location>
        <topology evidence="1 12">Multi-pass membrane protein</topology>
    </subcellularLocation>
</comment>
<gene>
    <name evidence="12 14" type="primary">yidC</name>
    <name evidence="14" type="ORF">D3P09_23760</name>
</gene>
<keyword evidence="11" id="KW-0449">Lipoprotein</keyword>
<dbReference type="NCBIfam" id="TIGR03592">
    <property type="entry name" value="yidC_oxa1_cterm"/>
    <property type="match status" value="1"/>
</dbReference>
<evidence type="ECO:0000256" key="4">
    <source>
        <dbReference type="ARBA" id="ARBA00022692"/>
    </source>
</evidence>
<protein>
    <recommendedName>
        <fullName evidence="12">Membrane protein insertase YidC</fullName>
    </recommendedName>
    <alternativeName>
        <fullName evidence="12">Foldase YidC</fullName>
    </alternativeName>
    <alternativeName>
        <fullName evidence="12">Membrane integrase YidC</fullName>
    </alternativeName>
    <alternativeName>
        <fullName evidence="12">Membrane protein YidC</fullName>
    </alternativeName>
</protein>
<dbReference type="PANTHER" id="PTHR12428">
    <property type="entry name" value="OXA1"/>
    <property type="match status" value="1"/>
</dbReference>
<evidence type="ECO:0000256" key="10">
    <source>
        <dbReference type="ARBA" id="ARBA00023186"/>
    </source>
</evidence>
<feature type="domain" description="Membrane insertase YidC/Oxa/ALB C-terminal" evidence="13">
    <location>
        <begin position="72"/>
        <end position="259"/>
    </location>
</feature>
<dbReference type="OrthoDB" id="9780552at2"/>
<dbReference type="RefSeq" id="WP_120113925.1">
    <property type="nucleotide sequence ID" value="NZ_QXQB01000006.1"/>
</dbReference>
<keyword evidence="9" id="KW-0564">Palmitate</keyword>
<dbReference type="InterPro" id="IPR028055">
    <property type="entry name" value="YidC/Oxa/ALB_C"/>
</dbReference>
<evidence type="ECO:0000259" key="13">
    <source>
        <dbReference type="Pfam" id="PF02096"/>
    </source>
</evidence>
<keyword evidence="10 12" id="KW-0143">Chaperone</keyword>
<dbReference type="GO" id="GO:0032977">
    <property type="term" value="F:membrane insertase activity"/>
    <property type="evidence" value="ECO:0007669"/>
    <property type="project" value="InterPro"/>
</dbReference>
<dbReference type="GO" id="GO:0051205">
    <property type="term" value="P:protein insertion into membrane"/>
    <property type="evidence" value="ECO:0007669"/>
    <property type="project" value="TreeGrafter"/>
</dbReference>
<dbReference type="Pfam" id="PF02096">
    <property type="entry name" value="60KD_IMP"/>
    <property type="match status" value="1"/>
</dbReference>
<accession>A0A3A6PBX2</accession>
<keyword evidence="15" id="KW-1185">Reference proteome</keyword>
<dbReference type="Proteomes" id="UP000267798">
    <property type="component" value="Unassembled WGS sequence"/>
</dbReference>
<dbReference type="GO" id="GO:0005886">
    <property type="term" value="C:plasma membrane"/>
    <property type="evidence" value="ECO:0007669"/>
    <property type="project" value="UniProtKB-SubCell"/>
</dbReference>
<evidence type="ECO:0000256" key="6">
    <source>
        <dbReference type="ARBA" id="ARBA00022927"/>
    </source>
</evidence>
<dbReference type="EMBL" id="QXQB01000006">
    <property type="protein sequence ID" value="RJX37370.1"/>
    <property type="molecule type" value="Genomic_DNA"/>
</dbReference>
<dbReference type="InterPro" id="IPR023060">
    <property type="entry name" value="YidC/YidC1/YidC2_Firmicutes"/>
</dbReference>
<evidence type="ECO:0000256" key="11">
    <source>
        <dbReference type="ARBA" id="ARBA00023288"/>
    </source>
</evidence>
<evidence type="ECO:0000256" key="5">
    <source>
        <dbReference type="ARBA" id="ARBA00022729"/>
    </source>
</evidence>
<feature type="transmembrane region" description="Helical" evidence="12">
    <location>
        <begin position="188"/>
        <end position="206"/>
    </location>
</feature>
<keyword evidence="2 12" id="KW-0813">Transport</keyword>
<dbReference type="InterPro" id="IPR047196">
    <property type="entry name" value="YidC_ALB_C"/>
</dbReference>
<comment type="function">
    <text evidence="12">Required for the insertion and/or proper folding and/or complex formation of integral membrane proteins into the membrane. Involved in integration of membrane proteins that insert both dependently and independently of the Sec translocase complex, as well as at least some lipoproteins.</text>
</comment>
<keyword evidence="6 12" id="KW-0653">Protein transport</keyword>
<dbReference type="InterPro" id="IPR001708">
    <property type="entry name" value="YidC/ALB3/OXA1/COX18"/>
</dbReference>
<keyword evidence="5 12" id="KW-0732">Signal</keyword>